<dbReference type="KEGG" id="saqi:AXG55_05680"/>
<dbReference type="Proteomes" id="UP000184731">
    <property type="component" value="Chromosome"/>
</dbReference>
<sequence>MAVTIYAWTHNQKSTKDTLLKKSNCGHCSLEITGTKESIDKINEKLKLTVPGYQNAEEIIENFKHSPQQVDLFIPNKSEEEKIIARENDLNECLSIYEKNKTNGQYDAMAKGINQKVLEAAQTLKKGKIPEYLLNSYIIKNKSKIMSTIYFSFFPGSKYDEKPNNENNKKNISNNFYNIINNRIQRDQEYIYKPEFKSYAQDCSIETMGVDISKIFADLKPENLEEDFLNYKMRSSCSEDDWLKKERKFYKVKSGILKGITITAATYTEYVNFLNLIIKNRKIKFRHIMLDEDANINENILNKFLKNEYNYFNILLEDLSFNIKTFNKKINQSKNIEEINSLKNKINKLELMISQIQSTYSNVKNYLHVSGLPPSDIITFPSLHCDGYGLDEVKIIQNWVNIIENSDYHFDTTNCSWAIKTVFLPVIEPYFKIQNHMRIMPWSPLEVASIAKQAQKEFLKKHNGIIFNSQLSAPKKNLYTKKEFLKIISEKNKNIQIQSFFHLRKIELEDILILLDRYHRIGDFQINHRVIFIEHLKEKIANYMHKISENTKQNKESRKLNSINLLYQLLILEEDSLMSFLLGVKGKLMPTHSDELLQKYKYLV</sequence>
<keyword evidence="2" id="KW-1185">Reference proteome</keyword>
<gene>
    <name evidence="1" type="ORF">AXG55_05680</name>
</gene>
<organism evidence="1 2">
    <name type="scientific">Silvanigrella aquatica</name>
    <dbReference type="NCBI Taxonomy" id="1915309"/>
    <lineage>
        <taxon>Bacteria</taxon>
        <taxon>Pseudomonadati</taxon>
        <taxon>Bdellovibrionota</taxon>
        <taxon>Oligoflexia</taxon>
        <taxon>Silvanigrellales</taxon>
        <taxon>Silvanigrellaceae</taxon>
        <taxon>Silvanigrella</taxon>
    </lineage>
</organism>
<dbReference type="EMBL" id="CP017834">
    <property type="protein sequence ID" value="APJ03421.1"/>
    <property type="molecule type" value="Genomic_DNA"/>
</dbReference>
<protein>
    <submittedName>
        <fullName evidence="1">Uncharacterized protein</fullName>
    </submittedName>
</protein>
<evidence type="ECO:0000313" key="2">
    <source>
        <dbReference type="Proteomes" id="UP000184731"/>
    </source>
</evidence>
<evidence type="ECO:0000313" key="1">
    <source>
        <dbReference type="EMBL" id="APJ03421.1"/>
    </source>
</evidence>
<dbReference type="RefSeq" id="WP_148697152.1">
    <property type="nucleotide sequence ID" value="NZ_CP017834.1"/>
</dbReference>
<dbReference type="AlphaFoldDB" id="A0A1L4CZP5"/>
<proteinExistence type="predicted"/>
<accession>A0A1L4CZP5</accession>
<name>A0A1L4CZP5_9BACT</name>
<reference evidence="1 2" key="1">
    <citation type="submission" date="2016-10" db="EMBL/GenBank/DDBJ databases">
        <title>Silvanigrella aquatica sp. nov., isolated from a freshwater lake located in the Black Forest, Germany, description of Silvanigrellaceae fam. nov., Silvanigrellales ord. nov., reclassification of the order Bdellovibrionales in the class Oligoflexia, reclassification of the families Bacteriovoracaceae and Halobacteriovoraceae in the new order Bacteriovoracales ord. nov., and reclassification of the family Pseudobacteriovoracaceae in the order Oligoflexiales.</title>
        <authorList>
            <person name="Hahn M.W."/>
            <person name="Schmidt J."/>
            <person name="Koll U."/>
            <person name="Rohde M."/>
            <person name="Verbag S."/>
            <person name="Pitt A."/>
            <person name="Nakai R."/>
            <person name="Naganuma T."/>
            <person name="Lang E."/>
        </authorList>
    </citation>
    <scope>NUCLEOTIDE SEQUENCE [LARGE SCALE GENOMIC DNA]</scope>
    <source>
        <strain evidence="1 2">MWH-Nonnen-W8red</strain>
    </source>
</reference>